<evidence type="ECO:0000256" key="1">
    <source>
        <dbReference type="ARBA" id="ARBA00001962"/>
    </source>
</evidence>
<evidence type="ECO:0000256" key="7">
    <source>
        <dbReference type="ARBA" id="ARBA00022964"/>
    </source>
</evidence>
<keyword evidence="8 12" id="KW-0560">Oxidoreductase</keyword>
<evidence type="ECO:0000256" key="4">
    <source>
        <dbReference type="ARBA" id="ARBA00022723"/>
    </source>
</evidence>
<evidence type="ECO:0000256" key="6">
    <source>
        <dbReference type="ARBA" id="ARBA00022832"/>
    </source>
</evidence>
<dbReference type="SUPFAM" id="SSF48484">
    <property type="entry name" value="Lipoxigenase"/>
    <property type="match status" value="1"/>
</dbReference>
<keyword evidence="11" id="KW-0275">Fatty acid biosynthesis</keyword>
<comment type="caution">
    <text evidence="14">The sequence shown here is derived from an EMBL/GenBank/DDBJ whole genome shotgun (WGS) entry which is preliminary data.</text>
</comment>
<dbReference type="PANTHER" id="PTHR11771">
    <property type="entry name" value="LIPOXYGENASE"/>
    <property type="match status" value="1"/>
</dbReference>
<dbReference type="AlphaFoldDB" id="A0AA38TI49"/>
<evidence type="ECO:0000256" key="12">
    <source>
        <dbReference type="RuleBase" id="RU003974"/>
    </source>
</evidence>
<dbReference type="GO" id="GO:0046872">
    <property type="term" value="F:metal ion binding"/>
    <property type="evidence" value="ECO:0007669"/>
    <property type="project" value="UniProtKB-KW"/>
</dbReference>
<keyword evidence="15" id="KW-1185">Reference proteome</keyword>
<feature type="domain" description="Lipoxygenase" evidence="13">
    <location>
        <begin position="1"/>
        <end position="379"/>
    </location>
</feature>
<protein>
    <recommendedName>
        <fullName evidence="13">Lipoxygenase domain-containing protein</fullName>
    </recommendedName>
</protein>
<keyword evidence="9 12" id="KW-0408">Iron</keyword>
<dbReference type="GO" id="GO:0034440">
    <property type="term" value="P:lipid oxidation"/>
    <property type="evidence" value="ECO:0007669"/>
    <property type="project" value="InterPro"/>
</dbReference>
<evidence type="ECO:0000313" key="14">
    <source>
        <dbReference type="EMBL" id="KAJ9555701.1"/>
    </source>
</evidence>
<dbReference type="PROSITE" id="PS00711">
    <property type="entry name" value="LIPOXYGENASE_1"/>
    <property type="match status" value="1"/>
</dbReference>
<comment type="cofactor">
    <cofactor evidence="1 12">
        <name>Fe cation</name>
        <dbReference type="ChEBI" id="CHEBI:24875"/>
    </cofactor>
</comment>
<evidence type="ECO:0000256" key="5">
    <source>
        <dbReference type="ARBA" id="ARBA00022767"/>
    </source>
</evidence>
<dbReference type="PRINTS" id="PR00087">
    <property type="entry name" value="LIPOXYGENASE"/>
</dbReference>
<organism evidence="14 15">
    <name type="scientific">Centaurea solstitialis</name>
    <name type="common">yellow star-thistle</name>
    <dbReference type="NCBI Taxonomy" id="347529"/>
    <lineage>
        <taxon>Eukaryota</taxon>
        <taxon>Viridiplantae</taxon>
        <taxon>Streptophyta</taxon>
        <taxon>Embryophyta</taxon>
        <taxon>Tracheophyta</taxon>
        <taxon>Spermatophyta</taxon>
        <taxon>Magnoliopsida</taxon>
        <taxon>eudicotyledons</taxon>
        <taxon>Gunneridae</taxon>
        <taxon>Pentapetalae</taxon>
        <taxon>asterids</taxon>
        <taxon>campanulids</taxon>
        <taxon>Asterales</taxon>
        <taxon>Asteraceae</taxon>
        <taxon>Carduoideae</taxon>
        <taxon>Cardueae</taxon>
        <taxon>Centaureinae</taxon>
        <taxon>Centaurea</taxon>
    </lineage>
</organism>
<dbReference type="FunFam" id="1.20.245.10:FF:000002">
    <property type="entry name" value="Lipoxygenase"/>
    <property type="match status" value="1"/>
</dbReference>
<evidence type="ECO:0000259" key="13">
    <source>
        <dbReference type="PROSITE" id="PS51393"/>
    </source>
</evidence>
<keyword evidence="6" id="KW-0276">Fatty acid metabolism</keyword>
<dbReference type="Gene3D" id="1.20.245.10">
    <property type="entry name" value="Lipoxygenase-1, Domain 5"/>
    <property type="match status" value="1"/>
</dbReference>
<dbReference type="EMBL" id="JARYMX010000003">
    <property type="protein sequence ID" value="KAJ9555701.1"/>
    <property type="molecule type" value="Genomic_DNA"/>
</dbReference>
<dbReference type="InterPro" id="IPR000907">
    <property type="entry name" value="LipOase"/>
</dbReference>
<dbReference type="InterPro" id="IPR020833">
    <property type="entry name" value="LipOase_Fe_BS"/>
</dbReference>
<sequence>METCVKPCWDATDVWLWKLAKAHVLAHDSGYHQLVSHWLRTHCVTEPYIIATNRQLSKMHPIQRLLCPHLRYTMEINGLARLALINSGGIIESAFSTLKYSMELSSDAYAKQWRFDHEALPADLISRGMGVEDPSAPNGIKLAIEDYPFANDALILWDAIKQWATTYVNHYYPQANLVESDVELQAWWTEIRTVGHGDKKDEPWWPQLKTQEDLIGIVSTIMWVASGHHSAVNFGQYDYAGYFPNRPTIARTKMPDEDPTAEEWQAFIDNPENVLLNSFPTRAQATKVMAILDVLSTHSPDEEYIGTNIEAAWEADPVINAAFQEFNGRLKELEGIVDSRNLDPNLSNRSGAGLVPYQLLKPFSDPGVTGKGVPYSISI</sequence>
<evidence type="ECO:0000256" key="2">
    <source>
        <dbReference type="ARBA" id="ARBA00009419"/>
    </source>
</evidence>
<dbReference type="InterPro" id="IPR020834">
    <property type="entry name" value="LipOase_CS"/>
</dbReference>
<dbReference type="Pfam" id="PF00305">
    <property type="entry name" value="Lipoxygenase"/>
    <property type="match status" value="1"/>
</dbReference>
<evidence type="ECO:0000256" key="10">
    <source>
        <dbReference type="ARBA" id="ARBA00023098"/>
    </source>
</evidence>
<keyword evidence="7 12" id="KW-0223">Dioxygenase</keyword>
<keyword evidence="10" id="KW-0443">Lipid metabolism</keyword>
<dbReference type="GO" id="GO:0031408">
    <property type="term" value="P:oxylipin biosynthetic process"/>
    <property type="evidence" value="ECO:0007669"/>
    <property type="project" value="UniProtKB-KW"/>
</dbReference>
<dbReference type="PROSITE" id="PS51393">
    <property type="entry name" value="LIPOXYGENASE_3"/>
    <property type="match status" value="1"/>
</dbReference>
<name>A0AA38TI49_9ASTR</name>
<reference evidence="14" key="1">
    <citation type="submission" date="2023-03" db="EMBL/GenBank/DDBJ databases">
        <title>Chromosome-scale reference genome and RAD-based genetic map of yellow starthistle (Centaurea solstitialis) reveal putative structural variation and QTLs associated with invader traits.</title>
        <authorList>
            <person name="Reatini B."/>
            <person name="Cang F.A."/>
            <person name="Jiang Q."/>
            <person name="Mckibben M.T.W."/>
            <person name="Barker M.S."/>
            <person name="Rieseberg L.H."/>
            <person name="Dlugosch K.M."/>
        </authorList>
    </citation>
    <scope>NUCLEOTIDE SEQUENCE</scope>
    <source>
        <strain evidence="14">CAN-66</strain>
        <tissue evidence="14">Leaf</tissue>
    </source>
</reference>
<evidence type="ECO:0000256" key="11">
    <source>
        <dbReference type="ARBA" id="ARBA00023160"/>
    </source>
</evidence>
<keyword evidence="3" id="KW-0444">Lipid biosynthesis</keyword>
<gene>
    <name evidence="14" type="ORF">OSB04_010315</name>
</gene>
<evidence type="ECO:0000256" key="9">
    <source>
        <dbReference type="ARBA" id="ARBA00023004"/>
    </source>
</evidence>
<comment type="similarity">
    <text evidence="2 12">Belongs to the lipoxygenase family.</text>
</comment>
<dbReference type="PROSITE" id="PS00081">
    <property type="entry name" value="LIPOXYGENASE_2"/>
    <property type="match status" value="1"/>
</dbReference>
<dbReference type="Proteomes" id="UP001172457">
    <property type="component" value="Chromosome 3"/>
</dbReference>
<dbReference type="GO" id="GO:0016702">
    <property type="term" value="F:oxidoreductase activity, acting on single donors with incorporation of molecular oxygen, incorporation of two atoms of oxygen"/>
    <property type="evidence" value="ECO:0007669"/>
    <property type="project" value="InterPro"/>
</dbReference>
<proteinExistence type="inferred from homology"/>
<dbReference type="InterPro" id="IPR013819">
    <property type="entry name" value="LipOase_C"/>
</dbReference>
<keyword evidence="5" id="KW-0925">Oxylipin biosynthesis</keyword>
<dbReference type="GO" id="GO:0006633">
    <property type="term" value="P:fatty acid biosynthetic process"/>
    <property type="evidence" value="ECO:0007669"/>
    <property type="project" value="UniProtKB-KW"/>
</dbReference>
<accession>A0AA38TI49</accession>
<keyword evidence="4 12" id="KW-0479">Metal-binding</keyword>
<evidence type="ECO:0000313" key="15">
    <source>
        <dbReference type="Proteomes" id="UP001172457"/>
    </source>
</evidence>
<dbReference type="InterPro" id="IPR036226">
    <property type="entry name" value="LipOase_C_sf"/>
</dbReference>
<evidence type="ECO:0000256" key="3">
    <source>
        <dbReference type="ARBA" id="ARBA00022516"/>
    </source>
</evidence>
<evidence type="ECO:0000256" key="8">
    <source>
        <dbReference type="ARBA" id="ARBA00023002"/>
    </source>
</evidence>